<dbReference type="SUPFAM" id="SSF53067">
    <property type="entry name" value="Actin-like ATPase domain"/>
    <property type="match status" value="1"/>
</dbReference>
<dbReference type="GO" id="GO:0006749">
    <property type="term" value="P:glutathione metabolic process"/>
    <property type="evidence" value="ECO:0007669"/>
    <property type="project" value="TreeGrafter"/>
</dbReference>
<name>A0A381ST11_9ZZZZ</name>
<dbReference type="GO" id="GO:0017168">
    <property type="term" value="F:5-oxoprolinase (ATP-hydrolyzing) activity"/>
    <property type="evidence" value="ECO:0007669"/>
    <property type="project" value="TreeGrafter"/>
</dbReference>
<dbReference type="AlphaFoldDB" id="A0A381ST11"/>
<evidence type="ECO:0008006" key="5">
    <source>
        <dbReference type="Google" id="ProtNLM"/>
    </source>
</evidence>
<organism evidence="4">
    <name type="scientific">marine metagenome</name>
    <dbReference type="NCBI Taxonomy" id="408172"/>
    <lineage>
        <taxon>unclassified sequences</taxon>
        <taxon>metagenomes</taxon>
        <taxon>ecological metagenomes</taxon>
    </lineage>
</organism>
<accession>A0A381ST11</accession>
<feature type="domain" description="Acetophenone carboxylase-like C-terminal" evidence="3">
    <location>
        <begin position="519"/>
        <end position="691"/>
    </location>
</feature>
<sequence length="697" mass="75848">VQRFRVGVDIGGTFTDIVFLGDDGQVLARKIASTPDDYSQAVLEGINNGVKELGITPEMVSEVSHGFTVATNAIIEQKGAKTALITTEGFRDILEFRRNRIPRLYDLHYEKPPSLVKRQFRLEVSERLNFHGEVLQPLNKDDVNRAVQYVVDNGVESVAVCLLHSYANPEHEQYIAKALAEKAPGVNLTISSELLPEMKEYERTSTTVINCYVRPVVETYLTRLTDGLTTMGVQVPLTVMQSNGGLATADIAKQRPVYCIESGPAAGVVGAYHLGKRLSMPNLMTLDMGGTTAKASIIEEGEMLQAPEYEVGGEISVGHRLLRGSGHILRVPAIDLAEVGAGGGSIAAVDRSGSLRVGPQSSGAFPGPACYRLGGQDATVTDANVLLGFLHQKHLLAGSFDIDADLARKAITDNVARPLEMSDVEAAYGIHTLVNSNMGRALRAVSSERGRDPRRFNLISFGGSGPVHAIGLAEMLDISRVVVPPFPGVFSSFGLLVADVEHHFVQTYFKTFTELDIMELSALLNNLWEQGRSQLRAEGFGESRHEVLTQLDMKYEGQVSDLTVPFTGSEVNEQAMKAVIAAFDEEHERSFGYNSPDTGYQLVNVRVIARGLPETPRMPERLELPISSSGDTAGQRDVYFGPNRGWASVPIIDRHSLSTLNSEGPLIVEEYDSTTVVPPGWNAAADQWSNIILEKAF</sequence>
<dbReference type="PANTHER" id="PTHR11365:SF23">
    <property type="entry name" value="HYPOTHETICAL 5-OXOPROLINASE (EUROFUNG)-RELATED"/>
    <property type="match status" value="1"/>
</dbReference>
<feature type="domain" description="Hydantoinase/oxoprolinase N-terminal" evidence="2">
    <location>
        <begin position="5"/>
        <end position="181"/>
    </location>
</feature>
<evidence type="ECO:0000259" key="2">
    <source>
        <dbReference type="Pfam" id="PF05378"/>
    </source>
</evidence>
<dbReference type="Pfam" id="PF01968">
    <property type="entry name" value="Hydantoinase_A"/>
    <property type="match status" value="1"/>
</dbReference>
<reference evidence="4" key="1">
    <citation type="submission" date="2018-05" db="EMBL/GenBank/DDBJ databases">
        <authorList>
            <person name="Lanie J.A."/>
            <person name="Ng W.-L."/>
            <person name="Kazmierczak K.M."/>
            <person name="Andrzejewski T.M."/>
            <person name="Davidsen T.M."/>
            <person name="Wayne K.J."/>
            <person name="Tettelin H."/>
            <person name="Glass J.I."/>
            <person name="Rusch D."/>
            <person name="Podicherti R."/>
            <person name="Tsui H.-C.T."/>
            <person name="Winkler M.E."/>
        </authorList>
    </citation>
    <scope>NUCLEOTIDE SEQUENCE</scope>
</reference>
<dbReference type="Pfam" id="PF05378">
    <property type="entry name" value="Hydant_A_N"/>
    <property type="match status" value="1"/>
</dbReference>
<dbReference type="GO" id="GO:0005829">
    <property type="term" value="C:cytosol"/>
    <property type="evidence" value="ECO:0007669"/>
    <property type="project" value="TreeGrafter"/>
</dbReference>
<dbReference type="InterPro" id="IPR008040">
    <property type="entry name" value="Hydant_A_N"/>
</dbReference>
<dbReference type="Pfam" id="PF19278">
    <property type="entry name" value="Hydant_A_C"/>
    <property type="match status" value="1"/>
</dbReference>
<evidence type="ECO:0000259" key="3">
    <source>
        <dbReference type="Pfam" id="PF19278"/>
    </source>
</evidence>
<evidence type="ECO:0000259" key="1">
    <source>
        <dbReference type="Pfam" id="PF01968"/>
    </source>
</evidence>
<evidence type="ECO:0000313" key="4">
    <source>
        <dbReference type="EMBL" id="SVA07185.1"/>
    </source>
</evidence>
<dbReference type="InterPro" id="IPR049517">
    <property type="entry name" value="ACX-like_C"/>
</dbReference>
<protein>
    <recommendedName>
        <fullName evidence="5">Hydantoinase/oxoprolinase family protein</fullName>
    </recommendedName>
</protein>
<dbReference type="InterPro" id="IPR043129">
    <property type="entry name" value="ATPase_NBD"/>
</dbReference>
<feature type="non-terminal residue" evidence="4">
    <location>
        <position position="1"/>
    </location>
</feature>
<dbReference type="InterPro" id="IPR002821">
    <property type="entry name" value="Hydantoinase_A"/>
</dbReference>
<dbReference type="PANTHER" id="PTHR11365">
    <property type="entry name" value="5-OXOPROLINASE RELATED"/>
    <property type="match status" value="1"/>
</dbReference>
<gene>
    <name evidence="4" type="ORF">METZ01_LOCUS60039</name>
</gene>
<dbReference type="EMBL" id="UINC01003535">
    <property type="protein sequence ID" value="SVA07185.1"/>
    <property type="molecule type" value="Genomic_DNA"/>
</dbReference>
<feature type="domain" description="Hydantoinase A/oxoprolinase" evidence="1">
    <location>
        <begin position="203"/>
        <end position="502"/>
    </location>
</feature>
<dbReference type="Gene3D" id="3.30.420.40">
    <property type="match status" value="1"/>
</dbReference>
<dbReference type="InterPro" id="IPR045079">
    <property type="entry name" value="Oxoprolinase-like"/>
</dbReference>
<proteinExistence type="predicted"/>